<dbReference type="EMBL" id="JAAGRR010000104">
    <property type="protein sequence ID" value="NDY42959.1"/>
    <property type="molecule type" value="Genomic_DNA"/>
</dbReference>
<dbReference type="InterPro" id="IPR001387">
    <property type="entry name" value="Cro/C1-type_HTH"/>
</dbReference>
<dbReference type="Proteomes" id="UP000469346">
    <property type="component" value="Unassembled WGS sequence"/>
</dbReference>
<evidence type="ECO:0000256" key="1">
    <source>
        <dbReference type="SAM" id="Phobius"/>
    </source>
</evidence>
<reference evidence="3 4" key="1">
    <citation type="submission" date="2020-02" db="EMBL/GenBank/DDBJ databases">
        <title>Comparative genomics of sulfur disproportionating microorganisms.</title>
        <authorList>
            <person name="Ward L.M."/>
            <person name="Bertran E."/>
            <person name="Johnston D.T."/>
        </authorList>
    </citation>
    <scope>NUCLEOTIDE SEQUENCE [LARGE SCALE GENOMIC DNA]</scope>
    <source>
        <strain evidence="3 4">DSM 100025</strain>
    </source>
</reference>
<dbReference type="GO" id="GO:0003677">
    <property type="term" value="F:DNA binding"/>
    <property type="evidence" value="ECO:0007669"/>
    <property type="project" value="InterPro"/>
</dbReference>
<keyword evidence="1" id="KW-1133">Transmembrane helix</keyword>
<dbReference type="SMART" id="SM00530">
    <property type="entry name" value="HTH_XRE"/>
    <property type="match status" value="1"/>
</dbReference>
<feature type="transmembrane region" description="Helical" evidence="1">
    <location>
        <begin position="97"/>
        <end position="117"/>
    </location>
</feature>
<protein>
    <submittedName>
        <fullName evidence="3">Helix-turn-helix transcriptional regulator</fullName>
    </submittedName>
</protein>
<sequence length="303" mass="33165">MEHLDDNHGQGAPMVRIDGRAARRRREELGLTQLYVATAVGVTTDTISRWENRRSPSIKRDNALRLAEALEMPLEALQPAEAAEGETATGRRPSRPLVLLLAVLAAALAGGAAWWLARGPAHGRIVAERRLPPHAAPGAAFPVLLRLQVERPGDYSLILRERLPAGCTLLRADPPPTSTAADGRELVWIFPANRPRLTFGYVARLAPGIPMGSRLAFSGRVNYRGGMARGRHETGGTAALEVRPLHWADLDGNHVIDDQEILTVYDVLAPATKLDIGLKEIEALWAASGYRWNEDRKEFEGED</sequence>
<name>A0A6N9TP68_DISTH</name>
<evidence type="ECO:0000259" key="2">
    <source>
        <dbReference type="PROSITE" id="PS50943"/>
    </source>
</evidence>
<dbReference type="Pfam" id="PF01381">
    <property type="entry name" value="HTH_3"/>
    <property type="match status" value="1"/>
</dbReference>
<dbReference type="SUPFAM" id="SSF47413">
    <property type="entry name" value="lambda repressor-like DNA-binding domains"/>
    <property type="match status" value="1"/>
</dbReference>
<dbReference type="InterPro" id="IPR010982">
    <property type="entry name" value="Lambda_DNA-bd_dom_sf"/>
</dbReference>
<dbReference type="PROSITE" id="PS50943">
    <property type="entry name" value="HTH_CROC1"/>
    <property type="match status" value="1"/>
</dbReference>
<comment type="caution">
    <text evidence="3">The sequence shown here is derived from an EMBL/GenBank/DDBJ whole genome shotgun (WGS) entry which is preliminary data.</text>
</comment>
<dbReference type="Gene3D" id="1.10.260.40">
    <property type="entry name" value="lambda repressor-like DNA-binding domains"/>
    <property type="match status" value="1"/>
</dbReference>
<dbReference type="InterPro" id="IPR018247">
    <property type="entry name" value="EF_Hand_1_Ca_BS"/>
</dbReference>
<dbReference type="CDD" id="cd00093">
    <property type="entry name" value="HTH_XRE"/>
    <property type="match status" value="1"/>
</dbReference>
<evidence type="ECO:0000313" key="4">
    <source>
        <dbReference type="Proteomes" id="UP000469346"/>
    </source>
</evidence>
<feature type="domain" description="HTH cro/C1-type" evidence="2">
    <location>
        <begin position="23"/>
        <end position="77"/>
    </location>
</feature>
<organism evidence="3 4">
    <name type="scientific">Dissulfurirhabdus thermomarina</name>
    <dbReference type="NCBI Taxonomy" id="1765737"/>
    <lineage>
        <taxon>Bacteria</taxon>
        <taxon>Deltaproteobacteria</taxon>
        <taxon>Dissulfurirhabdaceae</taxon>
        <taxon>Dissulfurirhabdus</taxon>
    </lineage>
</organism>
<keyword evidence="4" id="KW-1185">Reference proteome</keyword>
<dbReference type="PROSITE" id="PS00018">
    <property type="entry name" value="EF_HAND_1"/>
    <property type="match status" value="1"/>
</dbReference>
<evidence type="ECO:0000313" key="3">
    <source>
        <dbReference type="EMBL" id="NDY42959.1"/>
    </source>
</evidence>
<proteinExistence type="predicted"/>
<dbReference type="RefSeq" id="WP_163299085.1">
    <property type="nucleotide sequence ID" value="NZ_JAAGRR010000104.1"/>
</dbReference>
<accession>A0A6N9TP68</accession>
<gene>
    <name evidence="3" type="ORF">G3N55_08905</name>
</gene>
<keyword evidence="1" id="KW-0472">Membrane</keyword>
<dbReference type="AlphaFoldDB" id="A0A6N9TP68"/>
<keyword evidence="1" id="KW-0812">Transmembrane</keyword>